<feature type="compositionally biased region" description="Acidic residues" evidence="1">
    <location>
        <begin position="371"/>
        <end position="391"/>
    </location>
</feature>
<keyword evidence="3" id="KW-1185">Reference proteome</keyword>
<evidence type="ECO:0000313" key="3">
    <source>
        <dbReference type="Proteomes" id="UP000827092"/>
    </source>
</evidence>
<organism evidence="2 3">
    <name type="scientific">Oedothorax gibbosus</name>
    <dbReference type="NCBI Taxonomy" id="931172"/>
    <lineage>
        <taxon>Eukaryota</taxon>
        <taxon>Metazoa</taxon>
        <taxon>Ecdysozoa</taxon>
        <taxon>Arthropoda</taxon>
        <taxon>Chelicerata</taxon>
        <taxon>Arachnida</taxon>
        <taxon>Araneae</taxon>
        <taxon>Araneomorphae</taxon>
        <taxon>Entelegynae</taxon>
        <taxon>Araneoidea</taxon>
        <taxon>Linyphiidae</taxon>
        <taxon>Erigoninae</taxon>
        <taxon>Oedothorax</taxon>
    </lineage>
</organism>
<name>A0AAV6ULZ6_9ARAC</name>
<comment type="caution">
    <text evidence="2">The sequence shown here is derived from an EMBL/GenBank/DDBJ whole genome shotgun (WGS) entry which is preliminary data.</text>
</comment>
<sequence>MDTNNLPAYNYSGDAELQRLKIELDDEEQSNNLILNEAASGQNSESNMKLEENDGIEENEMASVKDDCSSGVSSCSDVSSDSFTKNGDKKFENRIPLCQDDNSTMDASKAETLQLKNSKSGISGEDEICRNDSNDLLKQENNEKTDSANEAAIHPRAVFKTLPPELKGTIKFRESKPCEFIIPLIGKSVDWGKDQKPMPFDAELAARINQQNFINNGGPRRNTSFQEYIRKKQARTKEEIEEEDQRLELRAARMATYVLSNTVRILLQMESDEPNEDKIVKYFIRFLRLPISPFDMIHMPQFVRTVMFVKGCREFSKRVRDIAKECYDKIHVLFPIPPGYNFITVYTNEVEKCLPFDCDKMSDYPLVYESSENEDSEKEKEDSENENEDSENENKDSAFSDDQGVDD</sequence>
<evidence type="ECO:0000313" key="2">
    <source>
        <dbReference type="EMBL" id="KAG8184708.1"/>
    </source>
</evidence>
<dbReference type="EMBL" id="JAFNEN010000364">
    <property type="protein sequence ID" value="KAG8184708.1"/>
    <property type="molecule type" value="Genomic_DNA"/>
</dbReference>
<dbReference type="Proteomes" id="UP000827092">
    <property type="component" value="Unassembled WGS sequence"/>
</dbReference>
<gene>
    <name evidence="2" type="ORF">JTE90_013095</name>
</gene>
<feature type="region of interest" description="Disordered" evidence="1">
    <location>
        <begin position="368"/>
        <end position="407"/>
    </location>
</feature>
<protein>
    <submittedName>
        <fullName evidence="2">Uncharacterized protein</fullName>
    </submittedName>
</protein>
<proteinExistence type="predicted"/>
<accession>A0AAV6ULZ6</accession>
<dbReference type="AlphaFoldDB" id="A0AAV6ULZ6"/>
<evidence type="ECO:0000256" key="1">
    <source>
        <dbReference type="SAM" id="MobiDB-lite"/>
    </source>
</evidence>
<reference evidence="2 3" key="1">
    <citation type="journal article" date="2022" name="Nat. Ecol. Evol.">
        <title>A masculinizing supergene underlies an exaggerated male reproductive morph in a spider.</title>
        <authorList>
            <person name="Hendrickx F."/>
            <person name="De Corte Z."/>
            <person name="Sonet G."/>
            <person name="Van Belleghem S.M."/>
            <person name="Kostlbacher S."/>
            <person name="Vangestel C."/>
        </authorList>
    </citation>
    <scope>NUCLEOTIDE SEQUENCE [LARGE SCALE GENOMIC DNA]</scope>
    <source>
        <strain evidence="2">W744_W776</strain>
    </source>
</reference>